<dbReference type="Gene3D" id="3.30.429.10">
    <property type="entry name" value="Macrophage Migration Inhibitory Factor"/>
    <property type="match status" value="1"/>
</dbReference>
<comment type="similarity">
    <text evidence="1">Belongs to the 4-oxalocrotonate tautomerase family.</text>
</comment>
<keyword evidence="6" id="KW-1185">Reference proteome</keyword>
<feature type="domain" description="4-oxalocrotonate tautomerase-like" evidence="4">
    <location>
        <begin position="2"/>
        <end position="59"/>
    </location>
</feature>
<feature type="region of interest" description="Disordered" evidence="3">
    <location>
        <begin position="60"/>
        <end position="85"/>
    </location>
</feature>
<protein>
    <recommendedName>
        <fullName evidence="4">4-oxalocrotonate tautomerase-like domain-containing protein</fullName>
    </recommendedName>
</protein>
<dbReference type="SUPFAM" id="SSF55331">
    <property type="entry name" value="Tautomerase/MIF"/>
    <property type="match status" value="1"/>
</dbReference>
<dbReference type="PANTHER" id="PTHR35530">
    <property type="entry name" value="TAUTOMERASE-RELATED"/>
    <property type="match status" value="1"/>
</dbReference>
<dbReference type="InterPro" id="IPR004370">
    <property type="entry name" value="4-OT-like_dom"/>
</dbReference>
<dbReference type="RefSeq" id="WP_345147650.1">
    <property type="nucleotide sequence ID" value="NZ_BAABEO010000001.1"/>
</dbReference>
<reference evidence="6" key="1">
    <citation type="journal article" date="2019" name="Int. J. Syst. Evol. Microbiol.">
        <title>The Global Catalogue of Microorganisms (GCM) 10K type strain sequencing project: providing services to taxonomists for standard genome sequencing and annotation.</title>
        <authorList>
            <consortium name="The Broad Institute Genomics Platform"/>
            <consortium name="The Broad Institute Genome Sequencing Center for Infectious Disease"/>
            <person name="Wu L."/>
            <person name="Ma J."/>
        </authorList>
    </citation>
    <scope>NUCLEOTIDE SEQUENCE [LARGE SCALE GENOMIC DNA]</scope>
    <source>
        <strain evidence="6">JCM 30742</strain>
    </source>
</reference>
<dbReference type="Pfam" id="PF01361">
    <property type="entry name" value="Tautomerase"/>
    <property type="match status" value="1"/>
</dbReference>
<dbReference type="EMBL" id="BAABEO010000001">
    <property type="protein sequence ID" value="GAA3665957.1"/>
    <property type="molecule type" value="Genomic_DNA"/>
</dbReference>
<evidence type="ECO:0000313" key="6">
    <source>
        <dbReference type="Proteomes" id="UP001500752"/>
    </source>
</evidence>
<evidence type="ECO:0000256" key="1">
    <source>
        <dbReference type="ARBA" id="ARBA00006723"/>
    </source>
</evidence>
<evidence type="ECO:0000256" key="3">
    <source>
        <dbReference type="SAM" id="MobiDB-lite"/>
    </source>
</evidence>
<dbReference type="PANTHER" id="PTHR35530:SF1">
    <property type="entry name" value="2-HYDROXYMUCONATE TAUTOMERASE"/>
    <property type="match status" value="1"/>
</dbReference>
<evidence type="ECO:0000256" key="2">
    <source>
        <dbReference type="ARBA" id="ARBA00023235"/>
    </source>
</evidence>
<dbReference type="Proteomes" id="UP001500752">
    <property type="component" value="Unassembled WGS sequence"/>
</dbReference>
<name>A0ABP7BSJ8_9MICC</name>
<evidence type="ECO:0000259" key="4">
    <source>
        <dbReference type="Pfam" id="PF01361"/>
    </source>
</evidence>
<sequence length="85" mass="9083">MPLIDVSIAEGRSPEQLRALVAALHRAAEESVGALPENTTVIIREVPTTHWSKADQTIAERQAAAQAGAPTRAAPVETTAEYRSH</sequence>
<keyword evidence="2" id="KW-0413">Isomerase</keyword>
<gene>
    <name evidence="5" type="ORF">GCM10023081_00920</name>
</gene>
<dbReference type="InterPro" id="IPR014347">
    <property type="entry name" value="Tautomerase/MIF_sf"/>
</dbReference>
<proteinExistence type="inferred from homology"/>
<comment type="caution">
    <text evidence="5">The sequence shown here is derived from an EMBL/GenBank/DDBJ whole genome shotgun (WGS) entry which is preliminary data.</text>
</comment>
<organism evidence="5 6">
    <name type="scientific">Arthrobacter ginkgonis</name>
    <dbReference type="NCBI Taxonomy" id="1630594"/>
    <lineage>
        <taxon>Bacteria</taxon>
        <taxon>Bacillati</taxon>
        <taxon>Actinomycetota</taxon>
        <taxon>Actinomycetes</taxon>
        <taxon>Micrococcales</taxon>
        <taxon>Micrococcaceae</taxon>
        <taxon>Arthrobacter</taxon>
    </lineage>
</organism>
<feature type="compositionally biased region" description="Low complexity" evidence="3">
    <location>
        <begin position="60"/>
        <end position="75"/>
    </location>
</feature>
<accession>A0ABP7BSJ8</accession>
<evidence type="ECO:0000313" key="5">
    <source>
        <dbReference type="EMBL" id="GAA3665957.1"/>
    </source>
</evidence>